<keyword evidence="1" id="KW-0175">Coiled coil</keyword>
<evidence type="ECO:0000313" key="2">
    <source>
        <dbReference type="EMBL" id="CAG8634238.1"/>
    </source>
</evidence>
<keyword evidence="3" id="KW-1185">Reference proteome</keyword>
<accession>A0ABN7UNW7</accession>
<protein>
    <submittedName>
        <fullName evidence="2">42725_t:CDS:1</fullName>
    </submittedName>
</protein>
<feature type="coiled-coil region" evidence="1">
    <location>
        <begin position="193"/>
        <end position="220"/>
    </location>
</feature>
<evidence type="ECO:0000256" key="1">
    <source>
        <dbReference type="SAM" id="Coils"/>
    </source>
</evidence>
<reference evidence="2 3" key="1">
    <citation type="submission" date="2021-06" db="EMBL/GenBank/DDBJ databases">
        <authorList>
            <person name="Kallberg Y."/>
            <person name="Tangrot J."/>
            <person name="Rosling A."/>
        </authorList>
    </citation>
    <scope>NUCLEOTIDE SEQUENCE [LARGE SCALE GENOMIC DNA]</scope>
    <source>
        <strain evidence="2 3">120-4 pot B 10/14</strain>
    </source>
</reference>
<comment type="caution">
    <text evidence="2">The sequence shown here is derived from an EMBL/GenBank/DDBJ whole genome shotgun (WGS) entry which is preliminary data.</text>
</comment>
<sequence length="279" mass="33203">YEKLEKHLQDIHLTTVQGIRYSQNARQIQHDYDNNTFSFKNNICKQLDEIYDKLMIAEKKYLPLTEHGHPQIGEFSQCHDSITLLKVEISGFNEKQVRYINGILNNKVAVEIKKLVNELNKKDKKIKELEEKYINLNMKYLALKKDYDIGDGYYTESRRLLERENDVLMRRNLEFFEETEATKIRNYELVNNLHLLQQQNVELSKEIEELTNKKATLSEHLYLNTRPYEPIVHGTFGIDQPEPLDMFIMRKKEDLEQIIKNFFYIRGFGHPDYEGIVPI</sequence>
<dbReference type="Proteomes" id="UP000789901">
    <property type="component" value="Unassembled WGS sequence"/>
</dbReference>
<feature type="non-terminal residue" evidence="2">
    <location>
        <position position="1"/>
    </location>
</feature>
<name>A0ABN7UNW7_GIGMA</name>
<organism evidence="2 3">
    <name type="scientific">Gigaspora margarita</name>
    <dbReference type="NCBI Taxonomy" id="4874"/>
    <lineage>
        <taxon>Eukaryota</taxon>
        <taxon>Fungi</taxon>
        <taxon>Fungi incertae sedis</taxon>
        <taxon>Mucoromycota</taxon>
        <taxon>Glomeromycotina</taxon>
        <taxon>Glomeromycetes</taxon>
        <taxon>Diversisporales</taxon>
        <taxon>Gigasporaceae</taxon>
        <taxon>Gigaspora</taxon>
    </lineage>
</organism>
<feature type="coiled-coil region" evidence="1">
    <location>
        <begin position="112"/>
        <end position="146"/>
    </location>
</feature>
<dbReference type="EMBL" id="CAJVQB010004383">
    <property type="protein sequence ID" value="CAG8634238.1"/>
    <property type="molecule type" value="Genomic_DNA"/>
</dbReference>
<proteinExistence type="predicted"/>
<evidence type="ECO:0000313" key="3">
    <source>
        <dbReference type="Proteomes" id="UP000789901"/>
    </source>
</evidence>
<gene>
    <name evidence="2" type="ORF">GMARGA_LOCUS8500</name>
</gene>